<gene>
    <name evidence="1" type="ORF">PoB_007456700</name>
</gene>
<proteinExistence type="predicted"/>
<reference evidence="1 2" key="1">
    <citation type="journal article" date="2021" name="Elife">
        <title>Chloroplast acquisition without the gene transfer in kleptoplastic sea slugs, Plakobranchus ocellatus.</title>
        <authorList>
            <person name="Maeda T."/>
            <person name="Takahashi S."/>
            <person name="Yoshida T."/>
            <person name="Shimamura S."/>
            <person name="Takaki Y."/>
            <person name="Nagai Y."/>
            <person name="Toyoda A."/>
            <person name="Suzuki Y."/>
            <person name="Arimoto A."/>
            <person name="Ishii H."/>
            <person name="Satoh N."/>
            <person name="Nishiyama T."/>
            <person name="Hasebe M."/>
            <person name="Maruyama T."/>
            <person name="Minagawa J."/>
            <person name="Obokata J."/>
            <person name="Shigenobu S."/>
        </authorList>
    </citation>
    <scope>NUCLEOTIDE SEQUENCE [LARGE SCALE GENOMIC DNA]</scope>
</reference>
<sequence>MDGCLAGCSLDRDNNRVTAWQTKINIRLALVDDVKFEAASCPSRRDWAGTRSELKQNVKLCLWVRRGQAVHDR</sequence>
<accession>A0AAV4DUU0</accession>
<dbReference type="EMBL" id="BLXT01008368">
    <property type="protein sequence ID" value="GFO48062.1"/>
    <property type="molecule type" value="Genomic_DNA"/>
</dbReference>
<keyword evidence="2" id="KW-1185">Reference proteome</keyword>
<comment type="caution">
    <text evidence="1">The sequence shown here is derived from an EMBL/GenBank/DDBJ whole genome shotgun (WGS) entry which is preliminary data.</text>
</comment>
<name>A0AAV4DUU0_9GAST</name>
<dbReference type="AlphaFoldDB" id="A0AAV4DUU0"/>
<protein>
    <submittedName>
        <fullName evidence="1">Uncharacterized protein</fullName>
    </submittedName>
</protein>
<evidence type="ECO:0000313" key="1">
    <source>
        <dbReference type="EMBL" id="GFO48062.1"/>
    </source>
</evidence>
<organism evidence="1 2">
    <name type="scientific">Plakobranchus ocellatus</name>
    <dbReference type="NCBI Taxonomy" id="259542"/>
    <lineage>
        <taxon>Eukaryota</taxon>
        <taxon>Metazoa</taxon>
        <taxon>Spiralia</taxon>
        <taxon>Lophotrochozoa</taxon>
        <taxon>Mollusca</taxon>
        <taxon>Gastropoda</taxon>
        <taxon>Heterobranchia</taxon>
        <taxon>Euthyneura</taxon>
        <taxon>Panpulmonata</taxon>
        <taxon>Sacoglossa</taxon>
        <taxon>Placobranchoidea</taxon>
        <taxon>Plakobranchidae</taxon>
        <taxon>Plakobranchus</taxon>
    </lineage>
</organism>
<dbReference type="Proteomes" id="UP000735302">
    <property type="component" value="Unassembled WGS sequence"/>
</dbReference>
<evidence type="ECO:0000313" key="2">
    <source>
        <dbReference type="Proteomes" id="UP000735302"/>
    </source>
</evidence>